<dbReference type="AlphaFoldDB" id="A0A0C3QD02"/>
<evidence type="ECO:0008006" key="3">
    <source>
        <dbReference type="Google" id="ProtNLM"/>
    </source>
</evidence>
<proteinExistence type="predicted"/>
<protein>
    <recommendedName>
        <fullName evidence="3">Retrotransposon gag domain-containing protein</fullName>
    </recommendedName>
</protein>
<evidence type="ECO:0000313" key="1">
    <source>
        <dbReference type="EMBL" id="KIO22564.1"/>
    </source>
</evidence>
<name>A0A0C3QD02_9AGAM</name>
<dbReference type="Proteomes" id="UP000054248">
    <property type="component" value="Unassembled WGS sequence"/>
</dbReference>
<sequence>MSSSAESIEGPDIIFEGANGNECEAFVVAVRDLAFAKGMDEDHHWMLRFATTRLRGKALRWHAGLESSIKEDWNLFVQALFDQYPSAEGPGDAGITTSICPQYQPIHDYPSLIPGVRSKFY</sequence>
<dbReference type="OrthoDB" id="3226611at2759"/>
<dbReference type="EMBL" id="KN823107">
    <property type="protein sequence ID" value="KIO22564.1"/>
    <property type="molecule type" value="Genomic_DNA"/>
</dbReference>
<reference evidence="1 2" key="1">
    <citation type="submission" date="2014-04" db="EMBL/GenBank/DDBJ databases">
        <authorList>
            <consortium name="DOE Joint Genome Institute"/>
            <person name="Kuo A."/>
            <person name="Girlanda M."/>
            <person name="Perotto S."/>
            <person name="Kohler A."/>
            <person name="Nagy L.G."/>
            <person name="Floudas D."/>
            <person name="Copeland A."/>
            <person name="Barry K.W."/>
            <person name="Cichocki N."/>
            <person name="Veneault-Fourrey C."/>
            <person name="LaButti K."/>
            <person name="Lindquist E.A."/>
            <person name="Lipzen A."/>
            <person name="Lundell T."/>
            <person name="Morin E."/>
            <person name="Murat C."/>
            <person name="Sun H."/>
            <person name="Tunlid A."/>
            <person name="Henrissat B."/>
            <person name="Grigoriev I.V."/>
            <person name="Hibbett D.S."/>
            <person name="Martin F."/>
            <person name="Nordberg H.P."/>
            <person name="Cantor M.N."/>
            <person name="Hua S.X."/>
        </authorList>
    </citation>
    <scope>NUCLEOTIDE SEQUENCE [LARGE SCALE GENOMIC DNA]</scope>
    <source>
        <strain evidence="1 2">MUT 4182</strain>
    </source>
</reference>
<accession>A0A0C3QD02</accession>
<evidence type="ECO:0000313" key="2">
    <source>
        <dbReference type="Proteomes" id="UP000054248"/>
    </source>
</evidence>
<keyword evidence="2" id="KW-1185">Reference proteome</keyword>
<gene>
    <name evidence="1" type="ORF">M407DRAFT_117177</name>
</gene>
<organism evidence="1 2">
    <name type="scientific">Tulasnella calospora MUT 4182</name>
    <dbReference type="NCBI Taxonomy" id="1051891"/>
    <lineage>
        <taxon>Eukaryota</taxon>
        <taxon>Fungi</taxon>
        <taxon>Dikarya</taxon>
        <taxon>Basidiomycota</taxon>
        <taxon>Agaricomycotina</taxon>
        <taxon>Agaricomycetes</taxon>
        <taxon>Cantharellales</taxon>
        <taxon>Tulasnellaceae</taxon>
        <taxon>Tulasnella</taxon>
    </lineage>
</organism>
<reference evidence="2" key="2">
    <citation type="submission" date="2015-01" db="EMBL/GenBank/DDBJ databases">
        <title>Evolutionary Origins and Diversification of the Mycorrhizal Mutualists.</title>
        <authorList>
            <consortium name="DOE Joint Genome Institute"/>
            <consortium name="Mycorrhizal Genomics Consortium"/>
            <person name="Kohler A."/>
            <person name="Kuo A."/>
            <person name="Nagy L.G."/>
            <person name="Floudas D."/>
            <person name="Copeland A."/>
            <person name="Barry K.W."/>
            <person name="Cichocki N."/>
            <person name="Veneault-Fourrey C."/>
            <person name="LaButti K."/>
            <person name="Lindquist E.A."/>
            <person name="Lipzen A."/>
            <person name="Lundell T."/>
            <person name="Morin E."/>
            <person name="Murat C."/>
            <person name="Riley R."/>
            <person name="Ohm R."/>
            <person name="Sun H."/>
            <person name="Tunlid A."/>
            <person name="Henrissat B."/>
            <person name="Grigoriev I.V."/>
            <person name="Hibbett D.S."/>
            <person name="Martin F."/>
        </authorList>
    </citation>
    <scope>NUCLEOTIDE SEQUENCE [LARGE SCALE GENOMIC DNA]</scope>
    <source>
        <strain evidence="2">MUT 4182</strain>
    </source>
</reference>
<dbReference type="HOGENOM" id="CLU_160882_0_0_1"/>